<dbReference type="Proteomes" id="UP001293254">
    <property type="component" value="Unassembled WGS sequence"/>
</dbReference>
<keyword evidence="3" id="KW-1185">Reference proteome</keyword>
<gene>
    <name evidence="2" type="ORF">Salat_2525200</name>
</gene>
<proteinExistence type="predicted"/>
<dbReference type="AlphaFoldDB" id="A0AAE1XSX1"/>
<dbReference type="EMBL" id="JACGWO010000010">
    <property type="protein sequence ID" value="KAK4416997.1"/>
    <property type="molecule type" value="Genomic_DNA"/>
</dbReference>
<evidence type="ECO:0000256" key="1">
    <source>
        <dbReference type="SAM" id="MobiDB-lite"/>
    </source>
</evidence>
<sequence>MIQITQEALQQLVAEATTRAVAKYIANHAPPQPHSFVPQEEPSILEGRENRRQRMDKRTRLEEEVNSRASVPEERADLPPFPRNDGPNGRRVEHQGDGSHHLPRPTKI</sequence>
<name>A0AAE1XSX1_9LAMI</name>
<evidence type="ECO:0000313" key="2">
    <source>
        <dbReference type="EMBL" id="KAK4416997.1"/>
    </source>
</evidence>
<protein>
    <submittedName>
        <fullName evidence="2">Uncharacterized protein</fullName>
    </submittedName>
</protein>
<feature type="compositionally biased region" description="Basic and acidic residues" evidence="1">
    <location>
        <begin position="88"/>
        <end position="100"/>
    </location>
</feature>
<comment type="caution">
    <text evidence="2">The sequence shown here is derived from an EMBL/GenBank/DDBJ whole genome shotgun (WGS) entry which is preliminary data.</text>
</comment>
<organism evidence="2 3">
    <name type="scientific">Sesamum alatum</name>
    <dbReference type="NCBI Taxonomy" id="300844"/>
    <lineage>
        <taxon>Eukaryota</taxon>
        <taxon>Viridiplantae</taxon>
        <taxon>Streptophyta</taxon>
        <taxon>Embryophyta</taxon>
        <taxon>Tracheophyta</taxon>
        <taxon>Spermatophyta</taxon>
        <taxon>Magnoliopsida</taxon>
        <taxon>eudicotyledons</taxon>
        <taxon>Gunneridae</taxon>
        <taxon>Pentapetalae</taxon>
        <taxon>asterids</taxon>
        <taxon>lamiids</taxon>
        <taxon>Lamiales</taxon>
        <taxon>Pedaliaceae</taxon>
        <taxon>Sesamum</taxon>
    </lineage>
</organism>
<reference evidence="2" key="1">
    <citation type="submission" date="2020-06" db="EMBL/GenBank/DDBJ databases">
        <authorList>
            <person name="Li T."/>
            <person name="Hu X."/>
            <person name="Zhang T."/>
            <person name="Song X."/>
            <person name="Zhang H."/>
            <person name="Dai N."/>
            <person name="Sheng W."/>
            <person name="Hou X."/>
            <person name="Wei L."/>
        </authorList>
    </citation>
    <scope>NUCLEOTIDE SEQUENCE</scope>
    <source>
        <strain evidence="2">3651</strain>
        <tissue evidence="2">Leaf</tissue>
    </source>
</reference>
<accession>A0AAE1XSX1</accession>
<feature type="region of interest" description="Disordered" evidence="1">
    <location>
        <begin position="25"/>
        <end position="108"/>
    </location>
</feature>
<feature type="compositionally biased region" description="Basic and acidic residues" evidence="1">
    <location>
        <begin position="46"/>
        <end position="77"/>
    </location>
</feature>
<evidence type="ECO:0000313" key="3">
    <source>
        <dbReference type="Proteomes" id="UP001293254"/>
    </source>
</evidence>
<reference evidence="2" key="2">
    <citation type="journal article" date="2024" name="Plant">
        <title>Genomic evolution and insights into agronomic trait innovations of Sesamum species.</title>
        <authorList>
            <person name="Miao H."/>
            <person name="Wang L."/>
            <person name="Qu L."/>
            <person name="Liu H."/>
            <person name="Sun Y."/>
            <person name="Le M."/>
            <person name="Wang Q."/>
            <person name="Wei S."/>
            <person name="Zheng Y."/>
            <person name="Lin W."/>
            <person name="Duan Y."/>
            <person name="Cao H."/>
            <person name="Xiong S."/>
            <person name="Wang X."/>
            <person name="Wei L."/>
            <person name="Li C."/>
            <person name="Ma Q."/>
            <person name="Ju M."/>
            <person name="Zhao R."/>
            <person name="Li G."/>
            <person name="Mu C."/>
            <person name="Tian Q."/>
            <person name="Mei H."/>
            <person name="Zhang T."/>
            <person name="Gao T."/>
            <person name="Zhang H."/>
        </authorList>
    </citation>
    <scope>NUCLEOTIDE SEQUENCE</scope>
    <source>
        <strain evidence="2">3651</strain>
    </source>
</reference>